<dbReference type="Proteomes" id="UP000008549">
    <property type="component" value="Unassembled WGS sequence"/>
</dbReference>
<dbReference type="RefSeq" id="XP_045100456.1">
    <property type="nucleotide sequence ID" value="XM_045244879.1"/>
</dbReference>
<dbReference type="KEGG" id="cbr:CBG_26247"/>
<name>B6ILW8_CAEBR</name>
<evidence type="ECO:0000259" key="1">
    <source>
        <dbReference type="Pfam" id="PF01827"/>
    </source>
</evidence>
<reference evidence="2 3" key="1">
    <citation type="journal article" date="2003" name="PLoS Biol.">
        <title>The genome sequence of Caenorhabditis briggsae: a platform for comparative genomics.</title>
        <authorList>
            <person name="Stein L.D."/>
            <person name="Bao Z."/>
            <person name="Blasiar D."/>
            <person name="Blumenthal T."/>
            <person name="Brent M.R."/>
            <person name="Chen N."/>
            <person name="Chinwalla A."/>
            <person name="Clarke L."/>
            <person name="Clee C."/>
            <person name="Coghlan A."/>
            <person name="Coulson A."/>
            <person name="D'Eustachio P."/>
            <person name="Fitch D.H."/>
            <person name="Fulton L.A."/>
            <person name="Fulton R.E."/>
            <person name="Griffiths-Jones S."/>
            <person name="Harris T.W."/>
            <person name="Hillier L.W."/>
            <person name="Kamath R."/>
            <person name="Kuwabara P.E."/>
            <person name="Mardis E.R."/>
            <person name="Marra M.A."/>
            <person name="Miner T.L."/>
            <person name="Minx P."/>
            <person name="Mullikin J.C."/>
            <person name="Plumb R.W."/>
            <person name="Rogers J."/>
            <person name="Schein J.E."/>
            <person name="Sohrmann M."/>
            <person name="Spieth J."/>
            <person name="Stajich J.E."/>
            <person name="Wei C."/>
            <person name="Willey D."/>
            <person name="Wilson R.K."/>
            <person name="Durbin R."/>
            <person name="Waterston R.H."/>
        </authorList>
    </citation>
    <scope>NUCLEOTIDE SEQUENCE [LARGE SCALE GENOMIC DNA]</scope>
    <source>
        <strain evidence="2 3">AF16</strain>
    </source>
</reference>
<proteinExistence type="predicted"/>
<protein>
    <submittedName>
        <fullName evidence="2">Protein CBG26247</fullName>
    </submittedName>
</protein>
<keyword evidence="3" id="KW-1185">Reference proteome</keyword>
<dbReference type="InterPro" id="IPR002900">
    <property type="entry name" value="DUF38/FTH_CAE_spp"/>
</dbReference>
<dbReference type="InParanoid" id="B6ILW8"/>
<organism evidence="2 3">
    <name type="scientific">Caenorhabditis briggsae</name>
    <dbReference type="NCBI Taxonomy" id="6238"/>
    <lineage>
        <taxon>Eukaryota</taxon>
        <taxon>Metazoa</taxon>
        <taxon>Ecdysozoa</taxon>
        <taxon>Nematoda</taxon>
        <taxon>Chromadorea</taxon>
        <taxon>Rhabditida</taxon>
        <taxon>Rhabditina</taxon>
        <taxon>Rhabditomorpha</taxon>
        <taxon>Rhabditoidea</taxon>
        <taxon>Rhabditidae</taxon>
        <taxon>Peloderinae</taxon>
        <taxon>Caenorhabditis</taxon>
    </lineage>
</organism>
<feature type="domain" description="DUF38" evidence="1">
    <location>
        <begin position="43"/>
        <end position="135"/>
    </location>
</feature>
<sequence>MDLIRIFQSTGKIWRFFEHLSKTSRGKIKVGALRFTFVSRPSDLEDFQIHSVLQYIKPKVLWQFNLRVWQTDREGYSSTYKIPESVFNSEQWQRATVLYVDKNIINQWKQYRRFSGVSVERPFEMQDYVQIINSLWRTIGRIRSIGRI</sequence>
<gene>
    <name evidence="2" type="ORF">CBG26247</name>
    <name evidence="2" type="ORF">CBG_26247</name>
</gene>
<dbReference type="GeneID" id="68917728"/>
<dbReference type="Pfam" id="PF01827">
    <property type="entry name" value="FTH"/>
    <property type="match status" value="1"/>
</dbReference>
<dbReference type="EMBL" id="HE601157">
    <property type="protein sequence ID" value="CAS00898.1"/>
    <property type="molecule type" value="Genomic_DNA"/>
</dbReference>
<dbReference type="HOGENOM" id="CLU_1760426_0_0_1"/>
<evidence type="ECO:0000313" key="2">
    <source>
        <dbReference type="EMBL" id="CAS00898.1"/>
    </source>
</evidence>
<accession>B6ILW8</accession>
<evidence type="ECO:0000313" key="3">
    <source>
        <dbReference type="Proteomes" id="UP000008549"/>
    </source>
</evidence>
<dbReference type="AlphaFoldDB" id="B6ILW8"/>
<reference evidence="2 3" key="2">
    <citation type="journal article" date="2011" name="PLoS Genet.">
        <title>Caenorhabditis briggsae recombinant inbred line genotypes reveal inter-strain incompatibility and the evolution of recombination.</title>
        <authorList>
            <person name="Ross J.A."/>
            <person name="Koboldt D.C."/>
            <person name="Staisch J.E."/>
            <person name="Chamberlin H.M."/>
            <person name="Gupta B.P."/>
            <person name="Miller R.D."/>
            <person name="Baird S.E."/>
            <person name="Haag E.S."/>
        </authorList>
    </citation>
    <scope>NUCLEOTIDE SEQUENCE [LARGE SCALE GENOMIC DNA]</scope>
    <source>
        <strain evidence="2 3">AF16</strain>
    </source>
</reference>
<dbReference type="CTD" id="68917728"/>